<dbReference type="EMBL" id="CM023472">
    <property type="protein sequence ID" value="KAH7958365.1"/>
    <property type="molecule type" value="Genomic_DNA"/>
</dbReference>
<sequence>MNYHLIFQELVKCKMAKKVVKHKRVKVSLELPFNILPPLVSFRISAELSKKFRGQHFRKTTSSKICQWAFPEEDRLRILFRLCFKQSLSVLSEDLDGFEDLHRKLLVQGLSLFDRSDDDSDRLDMLLKLTTSKTDTTDVVPAAVGAIHHEQLKSLVAECKRWNELLAEDVQCEPDTPLVDDDEAKMPAARQRHYDMLLEGAERSRRRAFALFSELQAVADEADPSVADQKPGDSTASEAEPSKAERTVGDSTASLFEV</sequence>
<name>A0ACB8D1H9_DERSI</name>
<evidence type="ECO:0000313" key="1">
    <source>
        <dbReference type="EMBL" id="KAH7958365.1"/>
    </source>
</evidence>
<protein>
    <submittedName>
        <fullName evidence="1">Uncharacterized protein</fullName>
    </submittedName>
</protein>
<keyword evidence="2" id="KW-1185">Reference proteome</keyword>
<reference evidence="1" key="1">
    <citation type="submission" date="2020-05" db="EMBL/GenBank/DDBJ databases">
        <title>Large-scale comparative analyses of tick genomes elucidate their genetic diversity and vector capacities.</title>
        <authorList>
            <person name="Jia N."/>
            <person name="Wang J."/>
            <person name="Shi W."/>
            <person name="Du L."/>
            <person name="Sun Y."/>
            <person name="Zhan W."/>
            <person name="Jiang J."/>
            <person name="Wang Q."/>
            <person name="Zhang B."/>
            <person name="Ji P."/>
            <person name="Sakyi L.B."/>
            <person name="Cui X."/>
            <person name="Yuan T."/>
            <person name="Jiang B."/>
            <person name="Yang W."/>
            <person name="Lam T.T.-Y."/>
            <person name="Chang Q."/>
            <person name="Ding S."/>
            <person name="Wang X."/>
            <person name="Zhu J."/>
            <person name="Ruan X."/>
            <person name="Zhao L."/>
            <person name="Wei J."/>
            <person name="Que T."/>
            <person name="Du C."/>
            <person name="Cheng J."/>
            <person name="Dai P."/>
            <person name="Han X."/>
            <person name="Huang E."/>
            <person name="Gao Y."/>
            <person name="Liu J."/>
            <person name="Shao H."/>
            <person name="Ye R."/>
            <person name="Li L."/>
            <person name="Wei W."/>
            <person name="Wang X."/>
            <person name="Wang C."/>
            <person name="Yang T."/>
            <person name="Huo Q."/>
            <person name="Li W."/>
            <person name="Guo W."/>
            <person name="Chen H."/>
            <person name="Zhou L."/>
            <person name="Ni X."/>
            <person name="Tian J."/>
            <person name="Zhou Y."/>
            <person name="Sheng Y."/>
            <person name="Liu T."/>
            <person name="Pan Y."/>
            <person name="Xia L."/>
            <person name="Li J."/>
            <person name="Zhao F."/>
            <person name="Cao W."/>
        </authorList>
    </citation>
    <scope>NUCLEOTIDE SEQUENCE</scope>
    <source>
        <strain evidence="1">Dsil-2018</strain>
    </source>
</reference>
<accession>A0ACB8D1H9</accession>
<gene>
    <name evidence="1" type="ORF">HPB49_001049</name>
</gene>
<organism evidence="1 2">
    <name type="scientific">Dermacentor silvarum</name>
    <name type="common">Tick</name>
    <dbReference type="NCBI Taxonomy" id="543639"/>
    <lineage>
        <taxon>Eukaryota</taxon>
        <taxon>Metazoa</taxon>
        <taxon>Ecdysozoa</taxon>
        <taxon>Arthropoda</taxon>
        <taxon>Chelicerata</taxon>
        <taxon>Arachnida</taxon>
        <taxon>Acari</taxon>
        <taxon>Parasitiformes</taxon>
        <taxon>Ixodida</taxon>
        <taxon>Ixodoidea</taxon>
        <taxon>Ixodidae</taxon>
        <taxon>Rhipicephalinae</taxon>
        <taxon>Dermacentor</taxon>
    </lineage>
</organism>
<proteinExistence type="predicted"/>
<comment type="caution">
    <text evidence="1">The sequence shown here is derived from an EMBL/GenBank/DDBJ whole genome shotgun (WGS) entry which is preliminary data.</text>
</comment>
<dbReference type="Proteomes" id="UP000821865">
    <property type="component" value="Chromosome 3"/>
</dbReference>
<evidence type="ECO:0000313" key="2">
    <source>
        <dbReference type="Proteomes" id="UP000821865"/>
    </source>
</evidence>